<feature type="region of interest" description="Disordered" evidence="1">
    <location>
        <begin position="27"/>
        <end position="63"/>
    </location>
</feature>
<dbReference type="RefSeq" id="WP_234516640.1">
    <property type="nucleotide sequence ID" value="NZ_BAAAUF010000030.1"/>
</dbReference>
<dbReference type="EMBL" id="BAAAUF010000030">
    <property type="protein sequence ID" value="GAA3050552.1"/>
    <property type="molecule type" value="Genomic_DNA"/>
</dbReference>
<evidence type="ECO:0008006" key="5">
    <source>
        <dbReference type="Google" id="ProtNLM"/>
    </source>
</evidence>
<feature type="chain" id="PRO_5045471542" description="Secreted protein" evidence="2">
    <location>
        <begin position="24"/>
        <end position="63"/>
    </location>
</feature>
<protein>
    <recommendedName>
        <fullName evidence="5">Secreted protein</fullName>
    </recommendedName>
</protein>
<evidence type="ECO:0000256" key="1">
    <source>
        <dbReference type="SAM" id="MobiDB-lite"/>
    </source>
</evidence>
<feature type="compositionally biased region" description="Polar residues" evidence="1">
    <location>
        <begin position="33"/>
        <end position="43"/>
    </location>
</feature>
<dbReference type="Proteomes" id="UP001501532">
    <property type="component" value="Unassembled WGS sequence"/>
</dbReference>
<comment type="caution">
    <text evidence="3">The sequence shown here is derived from an EMBL/GenBank/DDBJ whole genome shotgun (WGS) entry which is preliminary data.</text>
</comment>
<feature type="signal peptide" evidence="2">
    <location>
        <begin position="1"/>
        <end position="23"/>
    </location>
</feature>
<accession>A0ABP6LQX2</accession>
<keyword evidence="2" id="KW-0732">Signal</keyword>
<reference evidence="4" key="1">
    <citation type="journal article" date="2019" name="Int. J. Syst. Evol. Microbiol.">
        <title>The Global Catalogue of Microorganisms (GCM) 10K type strain sequencing project: providing services to taxonomists for standard genome sequencing and annotation.</title>
        <authorList>
            <consortium name="The Broad Institute Genomics Platform"/>
            <consortium name="The Broad Institute Genome Sequencing Center for Infectious Disease"/>
            <person name="Wu L."/>
            <person name="Ma J."/>
        </authorList>
    </citation>
    <scope>NUCLEOTIDE SEQUENCE [LARGE SCALE GENOMIC DNA]</scope>
    <source>
        <strain evidence="4">JCM 9091</strain>
    </source>
</reference>
<evidence type="ECO:0000313" key="3">
    <source>
        <dbReference type="EMBL" id="GAA3050552.1"/>
    </source>
</evidence>
<proteinExistence type="predicted"/>
<evidence type="ECO:0000256" key="2">
    <source>
        <dbReference type="SAM" id="SignalP"/>
    </source>
</evidence>
<evidence type="ECO:0000313" key="4">
    <source>
        <dbReference type="Proteomes" id="UP001501532"/>
    </source>
</evidence>
<gene>
    <name evidence="3" type="ORF">GCM10010448_37010</name>
</gene>
<name>A0ABP6LQX2_9ACTN</name>
<organism evidence="3 4">
    <name type="scientific">Streptomyces glomeratus</name>
    <dbReference type="NCBI Taxonomy" id="284452"/>
    <lineage>
        <taxon>Bacteria</taxon>
        <taxon>Bacillati</taxon>
        <taxon>Actinomycetota</taxon>
        <taxon>Actinomycetes</taxon>
        <taxon>Kitasatosporales</taxon>
        <taxon>Streptomycetaceae</taxon>
        <taxon>Streptomyces</taxon>
    </lineage>
</organism>
<keyword evidence="4" id="KW-1185">Reference proteome</keyword>
<sequence length="63" mass="6364">MNVCKRLALAAAAVTLGAGLVNTAPTLVERSPHTSPAATQQSDLARGHHGVGGIETDPGNRCC</sequence>